<feature type="region of interest" description="Disordered" evidence="9">
    <location>
        <begin position="1742"/>
        <end position="1771"/>
    </location>
</feature>
<feature type="compositionally biased region" description="Basic and acidic residues" evidence="9">
    <location>
        <begin position="936"/>
        <end position="951"/>
    </location>
</feature>
<sequence length="2222" mass="248382">MHNEELQGLKVSDSGRRSSVAESDRDASAMAAKSDARCSRADCLALREELEILRGDHADLERENETLHDRVASLEGELSTVSARLRSDAAVASEQLAAKDAQLQALGDAVAALQAQLQQSKARANETTATAADKRQDSELQEECAALRGKNAALEAALRETRSALARETSSSAHAAQAVARIQQESKDKRDELYEALKENEMLRQERSELHAALQKISEVALDYEATIKALHAQQREYAASIDEQTVEIAQLQLKLEQQERDNETLAAKLLEMDARESDVDALVRELRTKSEMEKVVLRAELDALRTKAAQLEEQLGAHKTQQTQQRQSGLPPPQQQQQSSDGDVAALERQLEALEELRLQDKAALEDQRATIAQLQSDLATLSEHVAARPDAAASDAQAQAQAARHQSVQQENEALQRRLKEQRDVVRALELRQTQLERELVDAQTWNAKYEAGAGLEDVLAFQKKLRRELETQQRQNQRLREQLNAQTEAAGRLHAAFERLKRDAGLPPEFAYDDLAVDAALRGELAVQQAVMAQMELQLQELESERVRLLQRLREQAKRVGGSLFEALGLTTEQWQQVEEFVDRVKRTPEVAARWLLEQPVETTTLATAASGGERDGDAVLRLEREVERLREELSRSQQEDPQQQRVKERVSVATMTATVATETTGTAPSPTLRSPSARAVALASSSSEAPQPPPPASGPSPEELAQAIAQALEARLALRPTAPASASASASRREAESKPTPPADASLLFASDDAMAQQLDVLQELQLLLDDYATLEAQNATLRERLAGHDRALQSVLDQQRVAYEHVFHAQDAHAQDKRRWALEMDELRAQLRDAERRCEAAPANGGDAGGSGSGSEAPTRRLAAVEVEHAALQRAHRVLEQELQLSTQHAARLEREWLDMERALKCRVLYLESWRRGALDRLQRLERALHDSVARPQRDPADRADGADGADGDAEQLKATRQQEATLALREALADCHARYLALLPLPAELSRLQHEHALLVAMTTTTTTTTAVTKAPALEATATQRIEELERQLAGAMERVRELEAARVDGVIAAASAIDRSESPPPHVAALRQENALLLERVAELEQQYESLARECERHEDVAALAASQAHALSQRLTSASAATDQQQQQLRELQLAHVTSTYQLFARRYDDAVDAQQRSALRQQQLEMALELQARDAGARDEQQRERLAVLDAAITRVRERDWAARHAAWDAFQRRLDALEREMAQAQERRRALEHELQAKQLSLARDGPPDAAVVGRLQRRIDALETRERVLVGQLEAALAGGSSKATTAKQAQPQPSLRRELAEMKRLNEELVRQLEAQRQRVAELLAAQAELETAKRQAQRALEDATLELQTLRARGDGPSESGKAQSETPPSSPLMRRKVGLYEQDQAALQQAAQATIASLKLLVDEKNAALSAYERQARERQLEARESKVADRRAAAALHKQLYEENQRMIAEQRDAMATIHALEASGRDQRALQAAEQRHDAALREWKQAEVALQAARQRTRELEAELAARQQERDLAEARAGEALEEIVLLQQRAEDAAAERARVDTALATAKRELRAREDKMQLLRDALVKLKDEFLKAEDRHAMALVKAQQQQQQQQSKRRKQQEQEQNQQEQERETSEDQERLREQVTLLQEKLALAKASETRLRKQLGARARAKAATAAAAEEEELEGKKRKAKTEDGEAALQREVERLKAALKDRVVSDARVVEELEKKLRVLTAQNLALREAAAPARDDKSLPPTQQQQQEERREPERRRAVAAWEAEKRMQRRVDALTLRIKEQQSELERRAAENEAQRARVTQLEKQLADLQRAATAARAAMQPAAAAAAAPASAAASSPSSSGDVDDLRRQNAFLQETLTLKRSEWEQQLLAQRDAYEAQLERLRTQLVRQRGAAMTQGDREPADAALEREERAFVVAEELREELSARAEELREKERALVERDARLLDTELELESLRVEYQRLQRKAAAAAATTAAAPSSSSNAAAGGARSRARGLRATPQERLELEEVIENMKKVIEKLRRENERLRAHAASATPPEKHAALRRQLRETREALQSTTRELDALRLEAAELKQDKLRLQQRVRELSSRREPEATEAEDAARALALAEKDRELRALRAAVAERDARIRELRARQEETEQDTRMEALERENARLREELGAFDQDFFEEIEDLKYKYAQALRAKQRLETRLRLVPQDAGAGAASPPRADHAA</sequence>
<evidence type="ECO:0000256" key="3">
    <source>
        <dbReference type="ARBA" id="ARBA00022490"/>
    </source>
</evidence>
<feature type="coiled-coil region" evidence="8">
    <location>
        <begin position="528"/>
        <end position="562"/>
    </location>
</feature>
<evidence type="ECO:0000256" key="8">
    <source>
        <dbReference type="SAM" id="Coils"/>
    </source>
</evidence>
<evidence type="ECO:0000256" key="7">
    <source>
        <dbReference type="ARBA" id="ARBA00023273"/>
    </source>
</evidence>
<proteinExistence type="predicted"/>
<gene>
    <name evidence="10" type="ORF">P43SY_010114</name>
</gene>
<dbReference type="PANTHER" id="PTHR18879:SF20">
    <property type="entry name" value="CENTROSOMAL PROTEIN OF 290 KDA"/>
    <property type="match status" value="1"/>
</dbReference>
<feature type="region of interest" description="Disordered" evidence="9">
    <location>
        <begin position="936"/>
        <end position="959"/>
    </location>
</feature>
<feature type="compositionally biased region" description="Basic and acidic residues" evidence="9">
    <location>
        <begin position="1628"/>
        <end position="1641"/>
    </location>
</feature>
<feature type="compositionally biased region" description="Low complexity" evidence="9">
    <location>
        <begin position="1985"/>
        <end position="2003"/>
    </location>
</feature>
<dbReference type="InterPro" id="IPR026201">
    <property type="entry name" value="Cep290"/>
</dbReference>
<feature type="compositionally biased region" description="Low complexity" evidence="9">
    <location>
        <begin position="325"/>
        <end position="345"/>
    </location>
</feature>
<feature type="compositionally biased region" description="Basic and acidic residues" evidence="9">
    <location>
        <begin position="1760"/>
        <end position="1771"/>
    </location>
</feature>
<evidence type="ECO:0000313" key="11">
    <source>
        <dbReference type="Proteomes" id="UP001209570"/>
    </source>
</evidence>
<accession>A0AAD5LA41</accession>
<evidence type="ECO:0000256" key="5">
    <source>
        <dbReference type="ARBA" id="ARBA00023054"/>
    </source>
</evidence>
<feature type="coiled-coil region" evidence="8">
    <location>
        <begin position="43"/>
        <end position="77"/>
    </location>
</feature>
<dbReference type="EMBL" id="JAKCXM010000437">
    <property type="protein sequence ID" value="KAJ0394075.1"/>
    <property type="molecule type" value="Genomic_DNA"/>
</dbReference>
<feature type="region of interest" description="Disordered" evidence="9">
    <location>
        <begin position="391"/>
        <end position="417"/>
    </location>
</feature>
<evidence type="ECO:0000256" key="2">
    <source>
        <dbReference type="ARBA" id="ARBA00004300"/>
    </source>
</evidence>
<dbReference type="GO" id="GO:0030030">
    <property type="term" value="P:cell projection organization"/>
    <property type="evidence" value="ECO:0007669"/>
    <property type="project" value="UniProtKB-KW"/>
</dbReference>
<keyword evidence="5 8" id="KW-0175">Coiled coil</keyword>
<feature type="region of interest" description="Disordered" evidence="9">
    <location>
        <begin position="1364"/>
        <end position="1388"/>
    </location>
</feature>
<evidence type="ECO:0000256" key="1">
    <source>
        <dbReference type="ARBA" id="ARBA00004120"/>
    </source>
</evidence>
<feature type="coiled-coil region" evidence="8">
    <location>
        <begin position="2125"/>
        <end position="2200"/>
    </location>
</feature>
<name>A0AAD5LA41_PYTIN</name>
<comment type="subcellular location">
    <subcellularLocation>
        <location evidence="1">Cytoplasm</location>
        <location evidence="1">Cytoskeleton</location>
        <location evidence="1">Cilium basal body</location>
    </subcellularLocation>
    <subcellularLocation>
        <location evidence="2">Cytoplasm</location>
        <location evidence="2">Cytoskeleton</location>
        <location evidence="2">Microtubule organizing center</location>
        <location evidence="2">Centrosome</location>
    </subcellularLocation>
</comment>
<keyword evidence="3" id="KW-0963">Cytoplasm</keyword>
<evidence type="ECO:0000256" key="6">
    <source>
        <dbReference type="ARBA" id="ARBA00023212"/>
    </source>
</evidence>
<feature type="region of interest" description="Disordered" evidence="9">
    <location>
        <begin position="1985"/>
        <end position="2011"/>
    </location>
</feature>
<dbReference type="Proteomes" id="UP001209570">
    <property type="component" value="Unassembled WGS sequence"/>
</dbReference>
<feature type="region of interest" description="Disordered" evidence="9">
    <location>
        <begin position="316"/>
        <end position="345"/>
    </location>
</feature>
<feature type="region of interest" description="Disordered" evidence="9">
    <location>
        <begin position="842"/>
        <end position="863"/>
    </location>
</feature>
<feature type="region of interest" description="Disordered" evidence="9">
    <location>
        <begin position="635"/>
        <end position="707"/>
    </location>
</feature>
<feature type="coiled-coil region" evidence="8">
    <location>
        <begin position="1025"/>
        <end position="1108"/>
    </location>
</feature>
<evidence type="ECO:0000256" key="4">
    <source>
        <dbReference type="ARBA" id="ARBA00022794"/>
    </source>
</evidence>
<reference evidence="10" key="1">
    <citation type="submission" date="2021-12" db="EMBL/GenBank/DDBJ databases">
        <title>Prjna785345.</title>
        <authorList>
            <person name="Rujirawat T."/>
            <person name="Krajaejun T."/>
        </authorList>
    </citation>
    <scope>NUCLEOTIDE SEQUENCE</scope>
    <source>
        <strain evidence="10">Pi057C3</strain>
    </source>
</reference>
<feature type="coiled-coil region" evidence="8">
    <location>
        <begin position="2016"/>
        <end position="2101"/>
    </location>
</feature>
<feature type="coiled-coil region" evidence="8">
    <location>
        <begin position="1778"/>
        <end position="1833"/>
    </location>
</feature>
<feature type="region of interest" description="Disordered" evidence="9">
    <location>
        <begin position="1603"/>
        <end position="1641"/>
    </location>
</feature>
<keyword evidence="11" id="KW-1185">Reference proteome</keyword>
<feature type="compositionally biased region" description="Low complexity" evidence="9">
    <location>
        <begin position="657"/>
        <end position="693"/>
    </location>
</feature>
<feature type="coiled-coil region" evidence="8">
    <location>
        <begin position="465"/>
        <end position="492"/>
    </location>
</feature>
<dbReference type="GO" id="GO:0005813">
    <property type="term" value="C:centrosome"/>
    <property type="evidence" value="ECO:0007669"/>
    <property type="project" value="UniProtKB-SubCell"/>
</dbReference>
<protein>
    <recommendedName>
        <fullName evidence="12">Centrosome-associated protein</fullName>
    </recommendedName>
</protein>
<evidence type="ECO:0000256" key="9">
    <source>
        <dbReference type="SAM" id="MobiDB-lite"/>
    </source>
</evidence>
<feature type="compositionally biased region" description="Low complexity" evidence="9">
    <location>
        <begin position="724"/>
        <end position="734"/>
    </location>
</feature>
<feature type="coiled-coil region" evidence="8">
    <location>
        <begin position="769"/>
        <end position="796"/>
    </location>
</feature>
<organism evidence="10 11">
    <name type="scientific">Pythium insidiosum</name>
    <name type="common">Pythiosis disease agent</name>
    <dbReference type="NCBI Taxonomy" id="114742"/>
    <lineage>
        <taxon>Eukaryota</taxon>
        <taxon>Sar</taxon>
        <taxon>Stramenopiles</taxon>
        <taxon>Oomycota</taxon>
        <taxon>Peronosporomycetes</taxon>
        <taxon>Pythiales</taxon>
        <taxon>Pythiaceae</taxon>
        <taxon>Pythium</taxon>
    </lineage>
</organism>
<keyword evidence="6" id="KW-0206">Cytoskeleton</keyword>
<dbReference type="PANTHER" id="PTHR18879">
    <property type="entry name" value="CENTROSOMAL PROTEIN OF 290 KDA"/>
    <property type="match status" value="1"/>
</dbReference>
<keyword evidence="4" id="KW-0970">Cilium biogenesis/degradation</keyword>
<comment type="caution">
    <text evidence="10">The sequence shown here is derived from an EMBL/GenBank/DDBJ whole genome shotgun (WGS) entry which is preliminary data.</text>
</comment>
<feature type="coiled-coil region" evidence="8">
    <location>
        <begin position="1409"/>
        <end position="1436"/>
    </location>
</feature>
<evidence type="ECO:0000313" key="10">
    <source>
        <dbReference type="EMBL" id="KAJ0394075.1"/>
    </source>
</evidence>
<keyword evidence="7" id="KW-0966">Cell projection</keyword>
<feature type="coiled-coil region" evidence="8">
    <location>
        <begin position="103"/>
        <end position="157"/>
    </location>
</feature>
<feature type="region of interest" description="Disordered" evidence="9">
    <location>
        <begin position="1677"/>
        <end position="1698"/>
    </location>
</feature>
<feature type="region of interest" description="Disordered" evidence="9">
    <location>
        <begin position="724"/>
        <end position="750"/>
    </location>
</feature>
<evidence type="ECO:0008006" key="12">
    <source>
        <dbReference type="Google" id="ProtNLM"/>
    </source>
</evidence>
<feature type="coiled-coil region" evidence="8">
    <location>
        <begin position="1217"/>
        <end position="1251"/>
    </location>
</feature>
<feature type="region of interest" description="Disordered" evidence="9">
    <location>
        <begin position="1"/>
        <end position="32"/>
    </location>
</feature>
<feature type="compositionally biased region" description="Low complexity" evidence="9">
    <location>
        <begin position="391"/>
        <end position="412"/>
    </location>
</feature>